<dbReference type="Gene3D" id="3.40.50.620">
    <property type="entry name" value="HUPs"/>
    <property type="match status" value="1"/>
</dbReference>
<organismHost>
    <name type="scientific">Cafeteria roenbergensis</name>
    <name type="common">Marine flagellate</name>
    <dbReference type="NCBI Taxonomy" id="33653"/>
</organismHost>
<dbReference type="EC" id="6.3.5.4" evidence="2"/>
<gene>
    <name evidence="14" type="ORF">crov075</name>
</gene>
<dbReference type="GO" id="GO:0004066">
    <property type="term" value="F:asparagine synthase (glutamine-hydrolyzing) activity"/>
    <property type="evidence" value="ECO:0007669"/>
    <property type="project" value="UniProtKB-EC"/>
</dbReference>
<evidence type="ECO:0000256" key="12">
    <source>
        <dbReference type="PIRSR" id="PIRSR001589-3"/>
    </source>
</evidence>
<evidence type="ECO:0000313" key="15">
    <source>
        <dbReference type="Proteomes" id="UP000029781"/>
    </source>
</evidence>
<evidence type="ECO:0000256" key="2">
    <source>
        <dbReference type="ARBA" id="ARBA00012737"/>
    </source>
</evidence>
<keyword evidence="15" id="KW-1185">Reference proteome</keyword>
<keyword evidence="4 10" id="KW-0028">Amino-acid biosynthesis</keyword>
<dbReference type="InterPro" id="IPR001962">
    <property type="entry name" value="Asn_synthase"/>
</dbReference>
<dbReference type="SUPFAM" id="SSF52402">
    <property type="entry name" value="Adenine nucleotide alpha hydrolases-like"/>
    <property type="match status" value="1"/>
</dbReference>
<evidence type="ECO:0000259" key="13">
    <source>
        <dbReference type="PROSITE" id="PS51278"/>
    </source>
</evidence>
<evidence type="ECO:0000256" key="1">
    <source>
        <dbReference type="ARBA" id="ARBA00005187"/>
    </source>
</evidence>
<feature type="binding site" evidence="11">
    <location>
        <position position="278"/>
    </location>
    <ligand>
        <name>ATP</name>
        <dbReference type="ChEBI" id="CHEBI:30616"/>
    </ligand>
</feature>
<dbReference type="SUPFAM" id="SSF56235">
    <property type="entry name" value="N-terminal nucleophile aminohydrolases (Ntn hydrolases)"/>
    <property type="match status" value="1"/>
</dbReference>
<dbReference type="PROSITE" id="PS51278">
    <property type="entry name" value="GATASE_TYPE_2"/>
    <property type="match status" value="1"/>
</dbReference>
<evidence type="ECO:0000256" key="4">
    <source>
        <dbReference type="ARBA" id="ARBA00022605"/>
    </source>
</evidence>
<dbReference type="Gene3D" id="3.60.20.10">
    <property type="entry name" value="Glutamine Phosphoribosylpyrophosphate, subunit 1, domain 1"/>
    <property type="match status" value="1"/>
</dbReference>
<feature type="binding site" evidence="11">
    <location>
        <position position="103"/>
    </location>
    <ligand>
        <name>L-glutamine</name>
        <dbReference type="ChEBI" id="CHEBI:58359"/>
    </ligand>
</feature>
<sequence length="556" mass="65075">MCGIQLFLTQLKDKHIRELFIKLFTNIKVRGPEATEMHEKTFGNFNLNIGFQRLKINDISDKGNQPFIFDNDEMFIAVMINGEIYNHKELEKEYQLTMNSNSDCEVVFHLIKKFINTKLDFSKLFNKLDGVFAGCVYYQNKYTKLSHIITFRDIYGVRPMYYGEDDYSIGISSELKGLVGLVGNIKQFPPGHFMRYTLNDQEILSKEISRFYQYKFPIINASLEEVLGNIRTKFEQAVCKRMMSDRPLCCLLSGGLDSSLVASVLAKFSTKKIHTFCVGMEGGEDFKYAKMVADHIKSIHHEIVLQEKDFLNVLPEVVRIIETFDGTTCRASTGQYLVSKYIKENTDFKVVYVGEGSDELTGGYMYFHNAPNEIEFDKECKRLMRDLHFYDNKRSDRAVSHFGLETRVPFLDKEFTEYYLSIDPKLRFHKNSNNKIEKYLLRKAFDTEISGYNYLPNNILWRKKEAFSDGVSSKKHSWYQVIQNFVKIQIGKEYELNKNIYGNYLMPYTEELYFYRKIFTEHYGLENATIIPYFWLPKWSGNVIEASARVLDVYKN</sequence>
<evidence type="ECO:0000256" key="7">
    <source>
        <dbReference type="ARBA" id="ARBA00022888"/>
    </source>
</evidence>
<dbReference type="InterPro" id="IPR006426">
    <property type="entry name" value="Asn_synth_AEB"/>
</dbReference>
<dbReference type="Proteomes" id="UP000029781">
    <property type="component" value="Segment"/>
</dbReference>
<evidence type="ECO:0000256" key="8">
    <source>
        <dbReference type="ARBA" id="ARBA00030234"/>
    </source>
</evidence>
<feature type="domain" description="Glutamine amidotransferase type-2" evidence="13">
    <location>
        <begin position="2"/>
        <end position="199"/>
    </location>
</feature>
<feature type="active site" description="For GATase activity" evidence="10">
    <location>
        <position position="2"/>
    </location>
</feature>
<dbReference type="RefSeq" id="YP_003969707.1">
    <property type="nucleotide sequence ID" value="NC_014637.1"/>
</dbReference>
<dbReference type="OrthoDB" id="3976at10239"/>
<evidence type="ECO:0000256" key="9">
    <source>
        <dbReference type="ARBA" id="ARBA00048741"/>
    </source>
</evidence>
<keyword evidence="7 10" id="KW-0061">Asparagine biosynthesis</keyword>
<protein>
    <recommendedName>
        <fullName evidence="2">asparagine synthase (glutamine-hydrolyzing)</fullName>
        <ecNumber evidence="2">6.3.5.4</ecNumber>
    </recommendedName>
    <alternativeName>
        <fullName evidence="8">Glutamine-dependent asparagine synthetase</fullName>
    </alternativeName>
</protein>
<evidence type="ECO:0000256" key="5">
    <source>
        <dbReference type="ARBA" id="ARBA00022741"/>
    </source>
</evidence>
<dbReference type="PANTHER" id="PTHR11772">
    <property type="entry name" value="ASPARAGINE SYNTHETASE"/>
    <property type="match status" value="1"/>
</dbReference>
<dbReference type="CDD" id="cd01991">
    <property type="entry name" value="Asn_synthase_B_C"/>
    <property type="match status" value="1"/>
</dbReference>
<keyword evidence="3" id="KW-0436">Ligase</keyword>
<dbReference type="GO" id="GO:0005524">
    <property type="term" value="F:ATP binding"/>
    <property type="evidence" value="ECO:0007669"/>
    <property type="project" value="UniProtKB-KW"/>
</dbReference>
<feature type="binding site" evidence="11">
    <location>
        <position position="251"/>
    </location>
    <ligand>
        <name>ATP</name>
        <dbReference type="ChEBI" id="CHEBI:30616"/>
    </ligand>
</feature>
<evidence type="ECO:0000256" key="10">
    <source>
        <dbReference type="PIRSR" id="PIRSR001589-1"/>
    </source>
</evidence>
<dbReference type="PANTHER" id="PTHR11772:SF23">
    <property type="entry name" value="ASPARAGINE SYNTHETASE [GLUTAMINE-HYDROLYZING]"/>
    <property type="match status" value="1"/>
</dbReference>
<evidence type="ECO:0000313" key="14">
    <source>
        <dbReference type="EMBL" id="ADO67108.1"/>
    </source>
</evidence>
<accession>E3T4J5</accession>
<evidence type="ECO:0000256" key="6">
    <source>
        <dbReference type="ARBA" id="ARBA00022840"/>
    </source>
</evidence>
<keyword evidence="5 11" id="KW-0547">Nucleotide-binding</keyword>
<dbReference type="InterPro" id="IPR014729">
    <property type="entry name" value="Rossmann-like_a/b/a_fold"/>
</dbReference>
<keyword evidence="6 11" id="KW-0067">ATP-binding</keyword>
<dbReference type="NCBIfam" id="TIGR01536">
    <property type="entry name" value="asn_synth_AEB"/>
    <property type="match status" value="1"/>
</dbReference>
<comment type="pathway">
    <text evidence="1">Amino-acid biosynthesis; L-asparagine biosynthesis; L-asparagine from L-aspartate (L-Gln route): step 1/1.</text>
</comment>
<dbReference type="Pfam" id="PF13537">
    <property type="entry name" value="GATase_7"/>
    <property type="match status" value="1"/>
</dbReference>
<proteinExistence type="predicted"/>
<feature type="site" description="Important for beta-aspartyl-AMP intermediate formation" evidence="12">
    <location>
        <position position="355"/>
    </location>
</feature>
<organism evidence="14 15">
    <name type="scientific">Cafeteria roenbergensis virus (strain BV-PW1)</name>
    <name type="common">CroV</name>
    <dbReference type="NCBI Taxonomy" id="693272"/>
    <lineage>
        <taxon>Viruses</taxon>
        <taxon>Varidnaviria</taxon>
        <taxon>Bamfordvirae</taxon>
        <taxon>Nucleocytoviricota</taxon>
        <taxon>Megaviricetes</taxon>
        <taxon>Imitervirales</taxon>
        <taxon>Mimiviridae</taxon>
        <taxon>Aliimimivirinae</taxon>
        <taxon>Rheavirus</taxon>
        <taxon>Rheavirus sinusmexicani</taxon>
    </lineage>
</organism>
<dbReference type="KEGG" id="vg:9887477"/>
<dbReference type="GO" id="GO:0006529">
    <property type="term" value="P:asparagine biosynthetic process"/>
    <property type="evidence" value="ECO:0007669"/>
    <property type="project" value="UniProtKB-KW"/>
</dbReference>
<dbReference type="InterPro" id="IPR017932">
    <property type="entry name" value="GATase_2_dom"/>
</dbReference>
<reference evidence="14 15" key="1">
    <citation type="journal article" date="2010" name="Proc. Natl. Acad. Sci. U.S.A.">
        <title>Giant virus with a remarkable complement of genes infects marine zooplankton.</title>
        <authorList>
            <person name="Fischer M.G."/>
            <person name="Allen M.J."/>
            <person name="Wilson W.H."/>
            <person name="Suttle C.A."/>
        </authorList>
    </citation>
    <scope>NUCLEOTIDE SEQUENCE [LARGE SCALE GENOMIC DNA]</scope>
    <source>
        <strain evidence="14 15">BV-PW1</strain>
    </source>
</reference>
<dbReference type="PIRSF" id="PIRSF001589">
    <property type="entry name" value="Asn_synthetase_glu-h"/>
    <property type="match status" value="1"/>
</dbReference>
<dbReference type="InterPro" id="IPR029055">
    <property type="entry name" value="Ntn_hydrolases_N"/>
</dbReference>
<dbReference type="GeneID" id="9887477"/>
<evidence type="ECO:0000256" key="3">
    <source>
        <dbReference type="ARBA" id="ARBA00022598"/>
    </source>
</evidence>
<dbReference type="EMBL" id="GU244497">
    <property type="protein sequence ID" value="ADO67108.1"/>
    <property type="molecule type" value="Genomic_DNA"/>
</dbReference>
<dbReference type="Pfam" id="PF00733">
    <property type="entry name" value="Asn_synthase"/>
    <property type="match status" value="2"/>
</dbReference>
<keyword evidence="10" id="KW-0315">Glutamine amidotransferase</keyword>
<dbReference type="InterPro" id="IPR050795">
    <property type="entry name" value="Asn_Synthetase"/>
</dbReference>
<name>E3T4J5_CROVB</name>
<comment type="catalytic activity">
    <reaction evidence="9">
        <text>L-aspartate + L-glutamine + ATP + H2O = L-asparagine + L-glutamate + AMP + diphosphate + H(+)</text>
        <dbReference type="Rhea" id="RHEA:12228"/>
        <dbReference type="ChEBI" id="CHEBI:15377"/>
        <dbReference type="ChEBI" id="CHEBI:15378"/>
        <dbReference type="ChEBI" id="CHEBI:29985"/>
        <dbReference type="ChEBI" id="CHEBI:29991"/>
        <dbReference type="ChEBI" id="CHEBI:30616"/>
        <dbReference type="ChEBI" id="CHEBI:33019"/>
        <dbReference type="ChEBI" id="CHEBI:58048"/>
        <dbReference type="ChEBI" id="CHEBI:58359"/>
        <dbReference type="ChEBI" id="CHEBI:456215"/>
        <dbReference type="EC" id="6.3.5.4"/>
    </reaction>
</comment>
<evidence type="ECO:0000256" key="11">
    <source>
        <dbReference type="PIRSR" id="PIRSR001589-2"/>
    </source>
</evidence>